<comment type="caution">
    <text evidence="3">The sequence shown here is derived from an EMBL/GenBank/DDBJ whole genome shotgun (WGS) entry which is preliminary data.</text>
</comment>
<feature type="coiled-coil region" evidence="1">
    <location>
        <begin position="547"/>
        <end position="577"/>
    </location>
</feature>
<protein>
    <recommendedName>
        <fullName evidence="5">Bacteriophage tail tape measure N-terminal domain-containing protein</fullName>
    </recommendedName>
</protein>
<evidence type="ECO:0008006" key="5">
    <source>
        <dbReference type="Google" id="ProtNLM"/>
    </source>
</evidence>
<keyword evidence="4" id="KW-1185">Reference proteome</keyword>
<dbReference type="Proteomes" id="UP001055102">
    <property type="component" value="Unassembled WGS sequence"/>
</dbReference>
<feature type="region of interest" description="Disordered" evidence="2">
    <location>
        <begin position="416"/>
        <end position="436"/>
    </location>
</feature>
<accession>A0ABQ4T1H6</accession>
<dbReference type="RefSeq" id="WP_238277255.1">
    <property type="nucleotide sequence ID" value="NZ_BPQR01000056.1"/>
</dbReference>
<evidence type="ECO:0000313" key="3">
    <source>
        <dbReference type="EMBL" id="GJE07869.1"/>
    </source>
</evidence>
<evidence type="ECO:0000256" key="1">
    <source>
        <dbReference type="SAM" id="Coils"/>
    </source>
</evidence>
<feature type="region of interest" description="Disordered" evidence="2">
    <location>
        <begin position="457"/>
        <end position="488"/>
    </location>
</feature>
<name>A0ABQ4T1H6_9HYPH</name>
<evidence type="ECO:0000313" key="4">
    <source>
        <dbReference type="Proteomes" id="UP001055102"/>
    </source>
</evidence>
<reference evidence="3" key="2">
    <citation type="submission" date="2021-08" db="EMBL/GenBank/DDBJ databases">
        <authorList>
            <person name="Tani A."/>
            <person name="Ola A."/>
            <person name="Ogura Y."/>
            <person name="Katsura K."/>
            <person name="Hayashi T."/>
        </authorList>
    </citation>
    <scope>NUCLEOTIDE SEQUENCE</scope>
    <source>
        <strain evidence="3">LMG 23639</strain>
    </source>
</reference>
<evidence type="ECO:0000256" key="2">
    <source>
        <dbReference type="SAM" id="MobiDB-lite"/>
    </source>
</evidence>
<feature type="compositionally biased region" description="Basic and acidic residues" evidence="2">
    <location>
        <begin position="468"/>
        <end position="487"/>
    </location>
</feature>
<dbReference type="EMBL" id="BPQR01000056">
    <property type="protein sequence ID" value="GJE07869.1"/>
    <property type="molecule type" value="Genomic_DNA"/>
</dbReference>
<organism evidence="3 4">
    <name type="scientific">Methylobacterium jeotgali</name>
    <dbReference type="NCBI Taxonomy" id="381630"/>
    <lineage>
        <taxon>Bacteria</taxon>
        <taxon>Pseudomonadati</taxon>
        <taxon>Pseudomonadota</taxon>
        <taxon>Alphaproteobacteria</taxon>
        <taxon>Hyphomicrobiales</taxon>
        <taxon>Methylobacteriaceae</taxon>
        <taxon>Methylobacterium</taxon>
    </lineage>
</organism>
<gene>
    <name evidence="3" type="ORF">AOPFMNJM_3201</name>
</gene>
<sequence length="755" mass="78432">MSAPMVIRFATDHSAAKSGMQDLAASVVSSMVKVSGALGTGIEANGGLAASFKTLSANVANDVSKVASAGVEAAKASNYSAVATAAAVTRAAGETQTGMFAARASTAIATEGIRTNLGILKNEAVGTLGVLTSSPTFTGLVGAAAVVGTLAVAFQVMAATAKAASEALEEVARVGDQAAKLNVSTTFFQTYTAQARGLRVEVDDLVKSLDMAKQAFTVRLGGGADGANDSAFGARLRQHAKVGNVSDDQVARFAGAQGTEAQFRVALDLIAELQSKGRDLAALDLASKIFPPAIVERIRSGGIEIDRLRKTIDDIRNPDLVFLKPEEIVRAQELERRLKDAQAILDRAAKEFNAEMARAGMGYKEDAIAWKELMAGGARLAVSILKAGRSYLEQHNDTRPAVYGVDYFRAEDAPASGLARDLGKPKGPTATTDPEMDAARNALRANLGNRTLIDQAQSASNSMTHRFFPKDPSKDPDKATPKSRSESFDAVESFINGLERTAAATKAEAEAFGKSNAEKAEAIALAKLKETADQQGITVTEEQIAKVKAAATATAEYKDKLADLEQAQQQAAEASRAFGNTIASSLADSIENGKSLAEVFKNIQSMLLRGSLQALLTGQGPLAGILGMAPAASSGSNSVGGLAGLVSGMFRANGGPVQAGRAYTVGEMGQEIFVPNADGRMVPIARGGAGMMGAGGAPINVYNYAGGDVQARPERRSDGGTDFIIERLDSALADRWGRGQGDLSSISPGARRLRG</sequence>
<proteinExistence type="predicted"/>
<keyword evidence="1" id="KW-0175">Coiled coil</keyword>
<reference evidence="3" key="1">
    <citation type="journal article" date="2021" name="Front. Microbiol.">
        <title>Comprehensive Comparative Genomics and Phenotyping of Methylobacterium Species.</title>
        <authorList>
            <person name="Alessa O."/>
            <person name="Ogura Y."/>
            <person name="Fujitani Y."/>
            <person name="Takami H."/>
            <person name="Hayashi T."/>
            <person name="Sahin N."/>
            <person name="Tani A."/>
        </authorList>
    </citation>
    <scope>NUCLEOTIDE SEQUENCE</scope>
    <source>
        <strain evidence="3">LMG 23639</strain>
    </source>
</reference>